<evidence type="ECO:0000256" key="3">
    <source>
        <dbReference type="ARBA" id="ARBA00022801"/>
    </source>
</evidence>
<gene>
    <name evidence="10" type="ORF">JM658_01920</name>
</gene>
<feature type="active site" description="Charge relay system" evidence="5">
    <location>
        <position position="91"/>
    </location>
</feature>
<evidence type="ECO:0000256" key="5">
    <source>
        <dbReference type="PROSITE-ProRule" id="PRU01240"/>
    </source>
</evidence>
<feature type="active site" description="Charge relay system" evidence="5">
    <location>
        <position position="462"/>
    </location>
</feature>
<evidence type="ECO:0000259" key="9">
    <source>
        <dbReference type="Pfam" id="PF00082"/>
    </source>
</evidence>
<evidence type="ECO:0000313" key="11">
    <source>
        <dbReference type="Proteomes" id="UP000829517"/>
    </source>
</evidence>
<dbReference type="RefSeq" id="WP_236958054.1">
    <property type="nucleotide sequence ID" value="NZ_JAETXX010000001.1"/>
</dbReference>
<dbReference type="PROSITE" id="PS51892">
    <property type="entry name" value="SUBTILASE"/>
    <property type="match status" value="1"/>
</dbReference>
<evidence type="ECO:0000256" key="6">
    <source>
        <dbReference type="RuleBase" id="RU003355"/>
    </source>
</evidence>
<dbReference type="PRINTS" id="PR00723">
    <property type="entry name" value="SUBTILISIN"/>
</dbReference>
<comment type="similarity">
    <text evidence="1 5 6">Belongs to the peptidase S8 family.</text>
</comment>
<dbReference type="InterPro" id="IPR000209">
    <property type="entry name" value="Peptidase_S8/S53_dom"/>
</dbReference>
<evidence type="ECO:0000256" key="7">
    <source>
        <dbReference type="SAM" id="Coils"/>
    </source>
</evidence>
<dbReference type="InterPro" id="IPR015500">
    <property type="entry name" value="Peptidase_S8_subtilisin-rel"/>
</dbReference>
<name>A0ABS9IZF9_9FLAO</name>
<reference evidence="10 11" key="1">
    <citation type="submission" date="2021-01" db="EMBL/GenBank/DDBJ databases">
        <title>Genome sequencing of Joostella atrarenae M1-2 (= KCTC 23194).</title>
        <authorList>
            <person name="Zakaria M.R."/>
            <person name="Lam M.Q."/>
            <person name="Chong C.S."/>
        </authorList>
    </citation>
    <scope>NUCLEOTIDE SEQUENCE [LARGE SCALE GENOMIC DNA]</scope>
    <source>
        <strain evidence="10 11">M1-2</strain>
    </source>
</reference>
<feature type="active site" description="Charge relay system" evidence="5">
    <location>
        <position position="292"/>
    </location>
</feature>
<dbReference type="CDD" id="cd07483">
    <property type="entry name" value="Peptidases_S8_Subtilisin_Novo-like"/>
    <property type="match status" value="1"/>
</dbReference>
<keyword evidence="11" id="KW-1185">Reference proteome</keyword>
<dbReference type="InterPro" id="IPR022398">
    <property type="entry name" value="Peptidase_S8_His-AS"/>
</dbReference>
<evidence type="ECO:0000256" key="4">
    <source>
        <dbReference type="ARBA" id="ARBA00022825"/>
    </source>
</evidence>
<dbReference type="EMBL" id="JAETXX010000001">
    <property type="protein sequence ID" value="MCF8713569.1"/>
    <property type="molecule type" value="Genomic_DNA"/>
</dbReference>
<dbReference type="PROSITE" id="PS51257">
    <property type="entry name" value="PROKAR_LIPOPROTEIN"/>
    <property type="match status" value="1"/>
</dbReference>
<dbReference type="InterPro" id="IPR023828">
    <property type="entry name" value="Peptidase_S8_Ser-AS"/>
</dbReference>
<feature type="coiled-coil region" evidence="7">
    <location>
        <begin position="155"/>
        <end position="182"/>
    </location>
</feature>
<keyword evidence="8" id="KW-0732">Signal</keyword>
<dbReference type="PANTHER" id="PTHR43399:SF4">
    <property type="entry name" value="CELL WALL-ASSOCIATED PROTEASE"/>
    <property type="match status" value="1"/>
</dbReference>
<dbReference type="InterPro" id="IPR034080">
    <property type="entry name" value="Protease_P7-like_dom"/>
</dbReference>
<evidence type="ECO:0000256" key="8">
    <source>
        <dbReference type="SAM" id="SignalP"/>
    </source>
</evidence>
<dbReference type="InterPro" id="IPR017308">
    <property type="entry name" value="Pept_S8_subtilisin_bacteroid"/>
</dbReference>
<dbReference type="Proteomes" id="UP000829517">
    <property type="component" value="Unassembled WGS sequence"/>
</dbReference>
<comment type="caution">
    <text evidence="10">The sequence shown here is derived from an EMBL/GenBank/DDBJ whole genome shotgun (WGS) entry which is preliminary data.</text>
</comment>
<dbReference type="InterPro" id="IPR036852">
    <property type="entry name" value="Peptidase_S8/S53_dom_sf"/>
</dbReference>
<dbReference type="PIRSF" id="PIRSF037892">
    <property type="entry name" value="Subtilisin_rel_SRU_0565"/>
    <property type="match status" value="1"/>
</dbReference>
<dbReference type="InterPro" id="IPR023827">
    <property type="entry name" value="Peptidase_S8_Asp-AS"/>
</dbReference>
<feature type="signal peptide" evidence="8">
    <location>
        <begin position="1"/>
        <end position="20"/>
    </location>
</feature>
<keyword evidence="4 5" id="KW-0720">Serine protease</keyword>
<proteinExistence type="inferred from homology"/>
<evidence type="ECO:0000256" key="2">
    <source>
        <dbReference type="ARBA" id="ARBA00022670"/>
    </source>
</evidence>
<dbReference type="Gene3D" id="3.40.50.200">
    <property type="entry name" value="Peptidase S8/S53 domain"/>
    <property type="match status" value="2"/>
</dbReference>
<evidence type="ECO:0000256" key="1">
    <source>
        <dbReference type="ARBA" id="ARBA00011073"/>
    </source>
</evidence>
<dbReference type="PROSITE" id="PS00137">
    <property type="entry name" value="SUBTILASE_HIS"/>
    <property type="match status" value="1"/>
</dbReference>
<sequence>MTIKKSVAYCAIATTLLVGCGSPAILLTPEENIDATPLKVTELTDSQLKHWGHDDLLSDTIPGMSVDKAYTEIFNKIKELTPTTVIVGVLDSGVDIEHPDLKNVIWTNEDEIAGNGIDDDKNGFVDDIHGWNFLGEANNEQLEFVRILAKGDDGSETYKKAAAEYEEKYQEAVQNKTRYEQILNSVTQADEMLQKELGKETYTKEDLATIKSEDPKVQQAVAAMTQMFTFGEDVPALKKDLKDGIEYFTDQLNYNLNKDFDGRSIVGDNPDDLTDIGYGNNDVIGDKDHAKHGTHVSGIIAAERNNNVGMDGVADHVKIMAVRTVPNGDEYDKDVALAIRYAVDNGAKVINGSFGKYYSPHKEWVWDAIKYAASKDVLIIKAAGNESLDLDENNVYPNDNENNTAEIADNFLTVGALNYTYGPEMVATFSNFGKDNVDVFAPGTKIWSTTPNNGYEFLQGTSMAAPAVAGVAALIRAYYPKLKAEEVKQIIMQSGLTSTTNVILGGNPNYKKPFTEASKSGKMVNLYNAMILADKVANGKAKL</sequence>
<dbReference type="PANTHER" id="PTHR43399">
    <property type="entry name" value="SUBTILISIN-RELATED"/>
    <property type="match status" value="1"/>
</dbReference>
<evidence type="ECO:0000313" key="10">
    <source>
        <dbReference type="EMBL" id="MCF8713569.1"/>
    </source>
</evidence>
<keyword evidence="3 5" id="KW-0378">Hydrolase</keyword>
<dbReference type="InterPro" id="IPR051048">
    <property type="entry name" value="Peptidase_S8/S53_subtilisin"/>
</dbReference>
<feature type="chain" id="PRO_5045799594" evidence="8">
    <location>
        <begin position="21"/>
        <end position="543"/>
    </location>
</feature>
<protein>
    <submittedName>
        <fullName evidence="10">S8 family serine peptidase</fullName>
    </submittedName>
</protein>
<accession>A0ABS9IZF9</accession>
<dbReference type="PROSITE" id="PS00136">
    <property type="entry name" value="SUBTILASE_ASP"/>
    <property type="match status" value="1"/>
</dbReference>
<keyword evidence="7" id="KW-0175">Coiled coil</keyword>
<feature type="domain" description="Peptidase S8/S53" evidence="9">
    <location>
        <begin position="84"/>
        <end position="495"/>
    </location>
</feature>
<organism evidence="10 11">
    <name type="scientific">Joostella atrarenae</name>
    <dbReference type="NCBI Taxonomy" id="679257"/>
    <lineage>
        <taxon>Bacteria</taxon>
        <taxon>Pseudomonadati</taxon>
        <taxon>Bacteroidota</taxon>
        <taxon>Flavobacteriia</taxon>
        <taxon>Flavobacteriales</taxon>
        <taxon>Flavobacteriaceae</taxon>
        <taxon>Joostella</taxon>
    </lineage>
</organism>
<dbReference type="SUPFAM" id="SSF52743">
    <property type="entry name" value="Subtilisin-like"/>
    <property type="match status" value="2"/>
</dbReference>
<keyword evidence="2 5" id="KW-0645">Protease</keyword>
<dbReference type="Pfam" id="PF00082">
    <property type="entry name" value="Peptidase_S8"/>
    <property type="match status" value="1"/>
</dbReference>
<dbReference type="PROSITE" id="PS00138">
    <property type="entry name" value="SUBTILASE_SER"/>
    <property type="match status" value="1"/>
</dbReference>